<name>A0A5Q0L587_9ACTN</name>
<evidence type="ECO:0000313" key="1">
    <source>
        <dbReference type="EMBL" id="QFZ72048.1"/>
    </source>
</evidence>
<dbReference type="Proteomes" id="UP000326179">
    <property type="component" value="Chromosome"/>
</dbReference>
<keyword evidence="2" id="KW-1185">Reference proteome</keyword>
<gene>
    <name evidence="1" type="ORF">GFH48_01070</name>
</gene>
<reference evidence="1 2" key="1">
    <citation type="submission" date="2019-10" db="EMBL/GenBank/DDBJ databases">
        <title>A novel species.</title>
        <authorList>
            <person name="Gao J."/>
        </authorList>
    </citation>
    <scope>NUCLEOTIDE SEQUENCE [LARGE SCALE GENOMIC DNA]</scope>
    <source>
        <strain evidence="1 2">QMT-28</strain>
    </source>
</reference>
<dbReference type="AlphaFoldDB" id="A0A5Q0L587"/>
<dbReference type="RefSeq" id="WP_153286417.1">
    <property type="nucleotide sequence ID" value="NZ_CP045643.1"/>
</dbReference>
<organism evidence="1 2">
    <name type="scientific">Streptomyces fagopyri</name>
    <dbReference type="NCBI Taxonomy" id="2662397"/>
    <lineage>
        <taxon>Bacteria</taxon>
        <taxon>Bacillati</taxon>
        <taxon>Actinomycetota</taxon>
        <taxon>Actinomycetes</taxon>
        <taxon>Kitasatosporales</taxon>
        <taxon>Streptomycetaceae</taxon>
        <taxon>Streptomyces</taxon>
    </lineage>
</organism>
<sequence length="67" mass="7581">MASIERTAYPRFTRLVTAHELHLFFSPTRDELTWAADAADGDEHLLASLLKSGQGMGCYPAWRTSRR</sequence>
<evidence type="ECO:0008006" key="3">
    <source>
        <dbReference type="Google" id="ProtNLM"/>
    </source>
</evidence>
<dbReference type="EMBL" id="CP045643">
    <property type="protein sequence ID" value="QFZ72048.1"/>
    <property type="molecule type" value="Genomic_DNA"/>
</dbReference>
<dbReference type="KEGG" id="sfy:GFH48_01070"/>
<proteinExistence type="predicted"/>
<protein>
    <recommendedName>
        <fullName evidence="3">DUF4158 domain-containing protein</fullName>
    </recommendedName>
</protein>
<evidence type="ECO:0000313" key="2">
    <source>
        <dbReference type="Proteomes" id="UP000326179"/>
    </source>
</evidence>
<accession>A0A5Q0L587</accession>